<sequence>MAVKDEWVRAAMNDDNMVVHLLLTLKQAQAATTLKWGARQPRSRATLTRCDDKRGGDFSTRCSPTTPLSWRSGGATSTSAADGFEATSRPPPSRSKGTAVDETINTNTKRTRRKKTIAELKEEENLLLKERIYLQKEIASMRTTCNEQRARNEHLKRIKLDLNLHVVKNSSLVADEPKNVLLHHSLPSDAVDDCKPLVDSHDVDCLVLPDLNMMPGGNDSDTETLYETS</sequence>
<dbReference type="PANTHER" id="PTHR35099:SF2">
    <property type="entry name" value="OS02G0182700 PROTEIN"/>
    <property type="match status" value="1"/>
</dbReference>
<gene>
    <name evidence="2" type="ORF">V6N11_062717</name>
</gene>
<reference evidence="2 3" key="1">
    <citation type="journal article" date="2024" name="G3 (Bethesda)">
        <title>Genome assembly of Hibiscus sabdariffa L. provides insights into metabolisms of medicinal natural products.</title>
        <authorList>
            <person name="Kim T."/>
        </authorList>
    </citation>
    <scope>NUCLEOTIDE SEQUENCE [LARGE SCALE GENOMIC DNA]</scope>
    <source>
        <strain evidence="2">TK-2024</strain>
        <tissue evidence="2">Old leaves</tissue>
    </source>
</reference>
<proteinExistence type="predicted"/>
<feature type="compositionally biased region" description="Polar residues" evidence="1">
    <location>
        <begin position="60"/>
        <end position="80"/>
    </location>
</feature>
<organism evidence="2 3">
    <name type="scientific">Hibiscus sabdariffa</name>
    <name type="common">roselle</name>
    <dbReference type="NCBI Taxonomy" id="183260"/>
    <lineage>
        <taxon>Eukaryota</taxon>
        <taxon>Viridiplantae</taxon>
        <taxon>Streptophyta</taxon>
        <taxon>Embryophyta</taxon>
        <taxon>Tracheophyta</taxon>
        <taxon>Spermatophyta</taxon>
        <taxon>Magnoliopsida</taxon>
        <taxon>eudicotyledons</taxon>
        <taxon>Gunneridae</taxon>
        <taxon>Pentapetalae</taxon>
        <taxon>rosids</taxon>
        <taxon>malvids</taxon>
        <taxon>Malvales</taxon>
        <taxon>Malvaceae</taxon>
        <taxon>Malvoideae</taxon>
        <taxon>Hibiscus</taxon>
    </lineage>
</organism>
<dbReference type="Proteomes" id="UP001396334">
    <property type="component" value="Unassembled WGS sequence"/>
</dbReference>
<name>A0ABR2PTF9_9ROSI</name>
<accession>A0ABR2PTF9</accession>
<feature type="region of interest" description="Disordered" evidence="1">
    <location>
        <begin position="50"/>
        <end position="112"/>
    </location>
</feature>
<protein>
    <submittedName>
        <fullName evidence="2">Uncharacterized protein</fullName>
    </submittedName>
</protein>
<dbReference type="EMBL" id="JBBPBN010000052">
    <property type="protein sequence ID" value="KAK8991720.1"/>
    <property type="molecule type" value="Genomic_DNA"/>
</dbReference>
<evidence type="ECO:0000313" key="3">
    <source>
        <dbReference type="Proteomes" id="UP001396334"/>
    </source>
</evidence>
<keyword evidence="3" id="KW-1185">Reference proteome</keyword>
<dbReference type="PANTHER" id="PTHR35099">
    <property type="entry name" value="OS02G0182700 PROTEIN"/>
    <property type="match status" value="1"/>
</dbReference>
<comment type="caution">
    <text evidence="2">The sequence shown here is derived from an EMBL/GenBank/DDBJ whole genome shotgun (WGS) entry which is preliminary data.</text>
</comment>
<evidence type="ECO:0000313" key="2">
    <source>
        <dbReference type="EMBL" id="KAK8991720.1"/>
    </source>
</evidence>
<evidence type="ECO:0000256" key="1">
    <source>
        <dbReference type="SAM" id="MobiDB-lite"/>
    </source>
</evidence>